<name>A0A3R7PEI7_PENVA</name>
<evidence type="ECO:0000256" key="3">
    <source>
        <dbReference type="ARBA" id="ARBA00022692"/>
    </source>
</evidence>
<gene>
    <name evidence="9" type="ORF">C7M84_023046</name>
</gene>
<feature type="transmembrane region" description="Helical" evidence="8">
    <location>
        <begin position="313"/>
        <end position="332"/>
    </location>
</feature>
<comment type="caution">
    <text evidence="9">The sequence shown here is derived from an EMBL/GenBank/DDBJ whole genome shotgun (WGS) entry which is preliminary data.</text>
</comment>
<comment type="subcellular location">
    <subcellularLocation>
        <location evidence="1">Cell membrane</location>
        <topology evidence="1">Multi-pass membrane protein</topology>
    </subcellularLocation>
</comment>
<evidence type="ECO:0000256" key="4">
    <source>
        <dbReference type="ARBA" id="ARBA00022989"/>
    </source>
</evidence>
<feature type="transmembrane region" description="Helical" evidence="8">
    <location>
        <begin position="146"/>
        <end position="166"/>
    </location>
</feature>
<keyword evidence="5 8" id="KW-0472">Membrane</keyword>
<dbReference type="Pfam" id="PF08395">
    <property type="entry name" value="7tm_7"/>
    <property type="match status" value="1"/>
</dbReference>
<dbReference type="InterPro" id="IPR013604">
    <property type="entry name" value="7TM_chemorcpt"/>
</dbReference>
<keyword evidence="2" id="KW-1003">Cell membrane</keyword>
<reference evidence="9 10" key="1">
    <citation type="submission" date="2018-04" db="EMBL/GenBank/DDBJ databases">
        <authorList>
            <person name="Zhang X."/>
            <person name="Yuan J."/>
            <person name="Li F."/>
            <person name="Xiang J."/>
        </authorList>
    </citation>
    <scope>NUCLEOTIDE SEQUENCE [LARGE SCALE GENOMIC DNA]</scope>
    <source>
        <tissue evidence="9">Muscle</tissue>
    </source>
</reference>
<dbReference type="EMBL" id="QCYY01000633">
    <property type="protein sequence ID" value="ROT83767.1"/>
    <property type="molecule type" value="Genomic_DNA"/>
</dbReference>
<accession>A0A3R7PEI7</accession>
<dbReference type="GO" id="GO:0043025">
    <property type="term" value="C:neuronal cell body"/>
    <property type="evidence" value="ECO:0007669"/>
    <property type="project" value="TreeGrafter"/>
</dbReference>
<evidence type="ECO:0000313" key="9">
    <source>
        <dbReference type="EMBL" id="ROT83767.1"/>
    </source>
</evidence>
<keyword evidence="10" id="KW-1185">Reference proteome</keyword>
<sequence length="419" mass="46751">MEFSGILLGILRVAGGFPYVECRDGTAGSESWAGSEVGTGLAGRKEYPVYKKNRVWALWSRLLAVALLVYAVTSVWALYAGYKPILLPTATLKTAVVIKECVIIFSITSFAGYLIFRESLALELVSELQRFRHSAIIRPAKRTRNALMIFLMVWFTGCYSTNFVIGVSFSSQDLSLYFMAKEVFEFAIWFLINGFAMWFYFAVVSAMSDGYDDLLSSLSALRPSPRTVSGSVGTRRNALGDAAEPTPESPPAEGLFESAAKSLVRIHDLHRLLHRYMAFPVTVSVQVSVITTIISLFFLTFWKVFDGHTRVKVLFVAYFFISALPLAVLCNIPEMLKCRVERLRALLCSLRRLHGDRSFNRAATNLLETLNESPGFKMCGLFTLGRSRVVDISSFTATYLIILIQFLASEASCHSQCCH</sequence>
<dbReference type="GO" id="GO:0050909">
    <property type="term" value="P:sensory perception of taste"/>
    <property type="evidence" value="ECO:0007669"/>
    <property type="project" value="InterPro"/>
</dbReference>
<evidence type="ECO:0008006" key="11">
    <source>
        <dbReference type="Google" id="ProtNLM"/>
    </source>
</evidence>
<dbReference type="GO" id="GO:0007635">
    <property type="term" value="P:chemosensory behavior"/>
    <property type="evidence" value="ECO:0007669"/>
    <property type="project" value="TreeGrafter"/>
</dbReference>
<evidence type="ECO:0000256" key="7">
    <source>
        <dbReference type="SAM" id="MobiDB-lite"/>
    </source>
</evidence>
<feature type="region of interest" description="Disordered" evidence="7">
    <location>
        <begin position="223"/>
        <end position="252"/>
    </location>
</feature>
<evidence type="ECO:0000256" key="2">
    <source>
        <dbReference type="ARBA" id="ARBA00022475"/>
    </source>
</evidence>
<dbReference type="GO" id="GO:0008049">
    <property type="term" value="P:male courtship behavior"/>
    <property type="evidence" value="ECO:0007669"/>
    <property type="project" value="TreeGrafter"/>
</dbReference>
<reference evidence="9 10" key="2">
    <citation type="submission" date="2019-01" db="EMBL/GenBank/DDBJ databases">
        <title>The decoding of complex shrimp genome reveals the adaptation for benthos swimmer, frequently molting mechanism and breeding impact on genome.</title>
        <authorList>
            <person name="Sun Y."/>
            <person name="Gao Y."/>
            <person name="Yu Y."/>
        </authorList>
    </citation>
    <scope>NUCLEOTIDE SEQUENCE [LARGE SCALE GENOMIC DNA]</scope>
    <source>
        <tissue evidence="9">Muscle</tissue>
    </source>
</reference>
<dbReference type="GO" id="GO:0030425">
    <property type="term" value="C:dendrite"/>
    <property type="evidence" value="ECO:0007669"/>
    <property type="project" value="TreeGrafter"/>
</dbReference>
<feature type="transmembrane region" description="Helical" evidence="8">
    <location>
        <begin position="62"/>
        <end position="82"/>
    </location>
</feature>
<keyword evidence="4 8" id="KW-1133">Transmembrane helix</keyword>
<evidence type="ECO:0000256" key="5">
    <source>
        <dbReference type="ARBA" id="ARBA00023136"/>
    </source>
</evidence>
<protein>
    <recommendedName>
        <fullName evidence="11">Gustatory receptor</fullName>
    </recommendedName>
</protein>
<feature type="transmembrane region" description="Helical" evidence="8">
    <location>
        <begin position="186"/>
        <end position="207"/>
    </location>
</feature>
<proteinExistence type="predicted"/>
<evidence type="ECO:0000313" key="10">
    <source>
        <dbReference type="Proteomes" id="UP000283509"/>
    </source>
</evidence>
<dbReference type="GO" id="GO:0030424">
    <property type="term" value="C:axon"/>
    <property type="evidence" value="ECO:0007669"/>
    <property type="project" value="TreeGrafter"/>
</dbReference>
<dbReference type="Proteomes" id="UP000283509">
    <property type="component" value="Unassembled WGS sequence"/>
</dbReference>
<feature type="transmembrane region" description="Helical" evidence="8">
    <location>
        <begin position="276"/>
        <end position="301"/>
    </location>
</feature>
<evidence type="ECO:0000256" key="1">
    <source>
        <dbReference type="ARBA" id="ARBA00004651"/>
    </source>
</evidence>
<evidence type="ECO:0000256" key="8">
    <source>
        <dbReference type="SAM" id="Phobius"/>
    </source>
</evidence>
<organism evidence="9 10">
    <name type="scientific">Penaeus vannamei</name>
    <name type="common">Whiteleg shrimp</name>
    <name type="synonym">Litopenaeus vannamei</name>
    <dbReference type="NCBI Taxonomy" id="6689"/>
    <lineage>
        <taxon>Eukaryota</taxon>
        <taxon>Metazoa</taxon>
        <taxon>Ecdysozoa</taxon>
        <taxon>Arthropoda</taxon>
        <taxon>Crustacea</taxon>
        <taxon>Multicrustacea</taxon>
        <taxon>Malacostraca</taxon>
        <taxon>Eumalacostraca</taxon>
        <taxon>Eucarida</taxon>
        <taxon>Decapoda</taxon>
        <taxon>Dendrobranchiata</taxon>
        <taxon>Penaeoidea</taxon>
        <taxon>Penaeidae</taxon>
        <taxon>Penaeus</taxon>
    </lineage>
</organism>
<keyword evidence="3 8" id="KW-0812">Transmembrane</keyword>
<dbReference type="PANTHER" id="PTHR21143">
    <property type="entry name" value="INVERTEBRATE GUSTATORY RECEPTOR"/>
    <property type="match status" value="1"/>
</dbReference>
<dbReference type="PANTHER" id="PTHR21143:SF133">
    <property type="entry name" value="GUSTATORY AND PHEROMONE RECEPTOR 32A-RELATED"/>
    <property type="match status" value="1"/>
</dbReference>
<evidence type="ECO:0000256" key="6">
    <source>
        <dbReference type="ARBA" id="ARBA00023170"/>
    </source>
</evidence>
<feature type="transmembrane region" description="Helical" evidence="8">
    <location>
        <begin position="102"/>
        <end position="125"/>
    </location>
</feature>
<dbReference type="GO" id="GO:0005886">
    <property type="term" value="C:plasma membrane"/>
    <property type="evidence" value="ECO:0007669"/>
    <property type="project" value="UniProtKB-SubCell"/>
</dbReference>
<keyword evidence="6" id="KW-0675">Receptor</keyword>
<dbReference type="AlphaFoldDB" id="A0A3R7PEI7"/>